<feature type="binding site" evidence="6">
    <location>
        <position position="55"/>
    </location>
    <ligand>
        <name>Zn(2+)</name>
        <dbReference type="ChEBI" id="CHEBI:29105"/>
        <label>1</label>
    </ligand>
</feature>
<dbReference type="InterPro" id="IPR050138">
    <property type="entry name" value="DHOase/Allantoinase_Hydrolase"/>
</dbReference>
<evidence type="ECO:0000256" key="2">
    <source>
        <dbReference type="ARBA" id="ARBA00010286"/>
    </source>
</evidence>
<dbReference type="Gene3D" id="3.20.20.140">
    <property type="entry name" value="Metal-dependent hydrolases"/>
    <property type="match status" value="1"/>
</dbReference>
<sequence>MKVIDPASRRDGAVADILLEDGAIRAVGQRIDAKDAETIDGEGRLCAAPGLVDMHVHLRDPGFPDKEDILSGCRAAAAGGVTSLLCMPNTKPAVDTPETVRYILDKAANADAHVYVAAAITKGLGDAAELCDLQALREAGACAFSNDGRPVVDSRKMAQAMRTAAELGVPVVSHCEDLYLSAGGLMNEGAVSRALGVPGVPAAAEDCGTAREIALAAAYGVPVHICHVSTKTSVALIRDARRRGVQVTGETAPHYFALTDEELRDRDADKRMSPPLRTEEDRLTVIEALRDGTLQAIATDHAPHTPEEKADFAKAPNGSIGMETSLAAGITFLVKPGLLTMTELIRLMSTSPARLLGLHAGTLAEGAPADVVVFDPDEVWTVDPNSLHGKSRNAVFKGRELTGRVKATVCGGRFVWRDGV</sequence>
<dbReference type="PROSITE" id="PS00483">
    <property type="entry name" value="DIHYDROOROTASE_2"/>
    <property type="match status" value="1"/>
</dbReference>
<evidence type="ECO:0000313" key="9">
    <source>
        <dbReference type="Proteomes" id="UP000824242"/>
    </source>
</evidence>
<comment type="caution">
    <text evidence="8">The sequence shown here is derived from an EMBL/GenBank/DDBJ whole genome shotgun (WGS) entry which is preliminary data.</text>
</comment>
<comment type="pathway">
    <text evidence="6">Pyrimidine metabolism; UMP biosynthesis via de novo pathway; (S)-dihydroorotate from bicarbonate: step 3/3.</text>
</comment>
<proteinExistence type="inferred from homology"/>
<keyword evidence="4 6" id="KW-0378">Hydrolase</keyword>
<dbReference type="PANTHER" id="PTHR43668">
    <property type="entry name" value="ALLANTOINASE"/>
    <property type="match status" value="1"/>
</dbReference>
<dbReference type="HAMAP" id="MF_00220_B">
    <property type="entry name" value="PyrC_classI_B"/>
    <property type="match status" value="1"/>
</dbReference>
<dbReference type="PANTHER" id="PTHR43668:SF2">
    <property type="entry name" value="ALLANTOINASE"/>
    <property type="match status" value="1"/>
</dbReference>
<comment type="function">
    <text evidence="1 6">Catalyzes the reversible cyclization of carbamoyl aspartate to dihydroorotate.</text>
</comment>
<reference evidence="8" key="1">
    <citation type="submission" date="2020-10" db="EMBL/GenBank/DDBJ databases">
        <authorList>
            <person name="Gilroy R."/>
        </authorList>
    </citation>
    <scope>NUCLEOTIDE SEQUENCE</scope>
    <source>
        <strain evidence="8">ChiSxjej1B13-7958</strain>
    </source>
</reference>
<dbReference type="InterPro" id="IPR002195">
    <property type="entry name" value="Dihydroorotase_CS"/>
</dbReference>
<evidence type="ECO:0000256" key="3">
    <source>
        <dbReference type="ARBA" id="ARBA00022723"/>
    </source>
</evidence>
<dbReference type="GO" id="GO:0005737">
    <property type="term" value="C:cytoplasm"/>
    <property type="evidence" value="ECO:0007669"/>
    <property type="project" value="TreeGrafter"/>
</dbReference>
<dbReference type="InterPro" id="IPR011059">
    <property type="entry name" value="Metal-dep_hydrolase_composite"/>
</dbReference>
<dbReference type="GO" id="GO:0008270">
    <property type="term" value="F:zinc ion binding"/>
    <property type="evidence" value="ECO:0007669"/>
    <property type="project" value="UniProtKB-UniRule"/>
</dbReference>
<feature type="binding site" evidence="6">
    <location>
        <position position="57"/>
    </location>
    <ligand>
        <name>Zn(2+)</name>
        <dbReference type="ChEBI" id="CHEBI:29105"/>
        <label>1</label>
    </ligand>
</feature>
<protein>
    <recommendedName>
        <fullName evidence="6">Dihydroorotase</fullName>
        <shortName evidence="6">DHOase</shortName>
        <ecNumber evidence="6">3.5.2.3</ecNumber>
    </recommendedName>
</protein>
<evidence type="ECO:0000256" key="4">
    <source>
        <dbReference type="ARBA" id="ARBA00022801"/>
    </source>
</evidence>
<name>A0A9D1ALY6_9FIRM</name>
<organism evidence="8 9">
    <name type="scientific">Candidatus Caccousia avicola</name>
    <dbReference type="NCBI Taxonomy" id="2840721"/>
    <lineage>
        <taxon>Bacteria</taxon>
        <taxon>Bacillati</taxon>
        <taxon>Bacillota</taxon>
        <taxon>Clostridia</taxon>
        <taxon>Eubacteriales</taxon>
        <taxon>Oscillospiraceae</taxon>
        <taxon>Oscillospiraceae incertae sedis</taxon>
        <taxon>Candidatus Caccousia</taxon>
    </lineage>
</organism>
<dbReference type="InterPro" id="IPR024403">
    <property type="entry name" value="DHOase_cat"/>
</dbReference>
<dbReference type="Gene3D" id="2.30.40.10">
    <property type="entry name" value="Urease, subunit C, domain 1"/>
    <property type="match status" value="1"/>
</dbReference>
<reference evidence="8" key="2">
    <citation type="journal article" date="2021" name="PeerJ">
        <title>Extensive microbial diversity within the chicken gut microbiome revealed by metagenomics and culture.</title>
        <authorList>
            <person name="Gilroy R."/>
            <person name="Ravi A."/>
            <person name="Getino M."/>
            <person name="Pursley I."/>
            <person name="Horton D.L."/>
            <person name="Alikhan N.F."/>
            <person name="Baker D."/>
            <person name="Gharbi K."/>
            <person name="Hall N."/>
            <person name="Watson M."/>
            <person name="Adriaenssens E.M."/>
            <person name="Foster-Nyarko E."/>
            <person name="Jarju S."/>
            <person name="Secka A."/>
            <person name="Antonio M."/>
            <person name="Oren A."/>
            <person name="Chaudhuri R.R."/>
            <person name="La Ragione R."/>
            <person name="Hildebrand F."/>
            <person name="Pallen M.J."/>
        </authorList>
    </citation>
    <scope>NUCLEOTIDE SEQUENCE</scope>
    <source>
        <strain evidence="8">ChiSxjej1B13-7958</strain>
    </source>
</reference>
<feature type="binding site" evidence="6">
    <location>
        <position position="227"/>
    </location>
    <ligand>
        <name>Zn(2+)</name>
        <dbReference type="ChEBI" id="CHEBI:29105"/>
        <label>2</label>
    </ligand>
</feature>
<feature type="binding site" evidence="6">
    <location>
        <position position="300"/>
    </location>
    <ligand>
        <name>Zn(2+)</name>
        <dbReference type="ChEBI" id="CHEBI:29105"/>
        <label>1</label>
    </ligand>
</feature>
<keyword evidence="6" id="KW-0862">Zinc</keyword>
<dbReference type="SUPFAM" id="SSF51556">
    <property type="entry name" value="Metallo-dependent hydrolases"/>
    <property type="match status" value="1"/>
</dbReference>
<gene>
    <name evidence="6" type="primary">pyrC</name>
    <name evidence="8" type="ORF">IAB89_04620</name>
</gene>
<dbReference type="GO" id="GO:0006145">
    <property type="term" value="P:purine nucleobase catabolic process"/>
    <property type="evidence" value="ECO:0007669"/>
    <property type="project" value="TreeGrafter"/>
</dbReference>
<feature type="binding site" evidence="6">
    <location>
        <position position="147"/>
    </location>
    <ligand>
        <name>Zn(2+)</name>
        <dbReference type="ChEBI" id="CHEBI:29105"/>
        <label>1</label>
    </ligand>
</feature>
<dbReference type="AlphaFoldDB" id="A0A9D1ALY6"/>
<evidence type="ECO:0000256" key="1">
    <source>
        <dbReference type="ARBA" id="ARBA00002368"/>
    </source>
</evidence>
<comment type="cofactor">
    <cofactor evidence="6">
        <name>Zn(2+)</name>
        <dbReference type="ChEBI" id="CHEBI:29105"/>
    </cofactor>
    <text evidence="6">Binds 2 Zn(2+) ions per subunit.</text>
</comment>
<accession>A0A9D1ALY6</accession>
<dbReference type="Pfam" id="PF12890">
    <property type="entry name" value="DHOase"/>
    <property type="match status" value="1"/>
</dbReference>
<dbReference type="Proteomes" id="UP000824242">
    <property type="component" value="Unassembled WGS sequence"/>
</dbReference>
<evidence type="ECO:0000256" key="5">
    <source>
        <dbReference type="ARBA" id="ARBA00022975"/>
    </source>
</evidence>
<feature type="binding site" evidence="6">
    <location>
        <position position="147"/>
    </location>
    <ligand>
        <name>Zn(2+)</name>
        <dbReference type="ChEBI" id="CHEBI:29105"/>
        <label>2</label>
    </ligand>
</feature>
<feature type="binding site" evidence="6">
    <location>
        <position position="174"/>
    </location>
    <ligand>
        <name>Zn(2+)</name>
        <dbReference type="ChEBI" id="CHEBI:29105"/>
        <label>2</label>
    </ligand>
</feature>
<dbReference type="EC" id="3.5.2.3" evidence="6"/>
<evidence type="ECO:0000259" key="7">
    <source>
        <dbReference type="Pfam" id="PF12890"/>
    </source>
</evidence>
<feature type="binding site" evidence="6">
    <location>
        <position position="89"/>
    </location>
    <ligand>
        <name>substrate</name>
    </ligand>
</feature>
<feature type="domain" description="Dihydroorotase catalytic" evidence="7">
    <location>
        <begin position="48"/>
        <end position="232"/>
    </location>
</feature>
<evidence type="ECO:0000313" key="8">
    <source>
        <dbReference type="EMBL" id="HIR46931.1"/>
    </source>
</evidence>
<comment type="similarity">
    <text evidence="2 6">Belongs to the metallo-dependent hydrolases superfamily. DHOase family. Class I DHOase subfamily.</text>
</comment>
<feature type="binding site" evidence="6">
    <location>
        <begin position="57"/>
        <end position="59"/>
    </location>
    <ligand>
        <name>substrate</name>
    </ligand>
</feature>
<dbReference type="GO" id="GO:0004038">
    <property type="term" value="F:allantoinase activity"/>
    <property type="evidence" value="ECO:0007669"/>
    <property type="project" value="TreeGrafter"/>
</dbReference>
<keyword evidence="3 6" id="KW-0479">Metal-binding</keyword>
<dbReference type="GO" id="GO:0044205">
    <property type="term" value="P:'de novo' UMP biosynthetic process"/>
    <property type="evidence" value="ECO:0007669"/>
    <property type="project" value="UniProtKB-UniRule"/>
</dbReference>
<dbReference type="NCBIfam" id="TIGR00857">
    <property type="entry name" value="pyrC_multi"/>
    <property type="match status" value="1"/>
</dbReference>
<dbReference type="InterPro" id="IPR032466">
    <property type="entry name" value="Metal_Hydrolase"/>
</dbReference>
<keyword evidence="5 6" id="KW-0665">Pyrimidine biosynthesis</keyword>
<dbReference type="GO" id="GO:0004151">
    <property type="term" value="F:dihydroorotase activity"/>
    <property type="evidence" value="ECO:0007669"/>
    <property type="project" value="UniProtKB-UniRule"/>
</dbReference>
<dbReference type="SUPFAM" id="SSF51338">
    <property type="entry name" value="Composite domain of metallo-dependent hydrolases"/>
    <property type="match status" value="1"/>
</dbReference>
<feature type="active site" evidence="6">
    <location>
        <position position="300"/>
    </location>
</feature>
<comment type="caution">
    <text evidence="6">Lacks conserved residue(s) required for the propagation of feature annotation.</text>
</comment>
<dbReference type="PROSITE" id="PS00482">
    <property type="entry name" value="DIHYDROOROTASE_1"/>
    <property type="match status" value="1"/>
</dbReference>
<dbReference type="CDD" id="cd01317">
    <property type="entry name" value="DHOase_IIa"/>
    <property type="match status" value="1"/>
</dbReference>
<evidence type="ECO:0000256" key="6">
    <source>
        <dbReference type="HAMAP-Rule" id="MF_00220"/>
    </source>
</evidence>
<feature type="binding site" evidence="6">
    <location>
        <position position="304"/>
    </location>
    <ligand>
        <name>substrate</name>
    </ligand>
</feature>
<dbReference type="EMBL" id="DVGZ01000042">
    <property type="protein sequence ID" value="HIR46931.1"/>
    <property type="molecule type" value="Genomic_DNA"/>
</dbReference>
<dbReference type="InterPro" id="IPR004722">
    <property type="entry name" value="DHOase"/>
</dbReference>
<comment type="catalytic activity">
    <reaction evidence="6">
        <text>(S)-dihydroorotate + H2O = N-carbamoyl-L-aspartate + H(+)</text>
        <dbReference type="Rhea" id="RHEA:24296"/>
        <dbReference type="ChEBI" id="CHEBI:15377"/>
        <dbReference type="ChEBI" id="CHEBI:15378"/>
        <dbReference type="ChEBI" id="CHEBI:30864"/>
        <dbReference type="ChEBI" id="CHEBI:32814"/>
        <dbReference type="EC" id="3.5.2.3"/>
    </reaction>
</comment>